<organism evidence="1 4">
    <name type="scientific">Helicobacter cinaedi CCUG 18818 = ATCC BAA-847</name>
    <dbReference type="NCBI Taxonomy" id="537971"/>
    <lineage>
        <taxon>Bacteria</taxon>
        <taxon>Pseudomonadati</taxon>
        <taxon>Campylobacterota</taxon>
        <taxon>Epsilonproteobacteria</taxon>
        <taxon>Campylobacterales</taxon>
        <taxon>Helicobacteraceae</taxon>
        <taxon>Helicobacter</taxon>
    </lineage>
</organism>
<dbReference type="EMBL" id="AP012492">
    <property type="protein sequence ID" value="BAM32885.1"/>
    <property type="molecule type" value="Genomic_DNA"/>
</dbReference>
<gene>
    <name evidence="1" type="ORF">HCBAA847_1655</name>
    <name evidence="2" type="ORF">HCCG_00051</name>
</gene>
<name>A0AAI8MNC1_9HELI</name>
<reference evidence="3" key="4">
    <citation type="journal article" date="2014" name="Genome Announc.">
        <title>Draft genome sequences of six enterohepatic helicobacter species isolated from humans and one from rhesus macaques.</title>
        <authorList>
            <person name="Shen Z."/>
            <person name="Sheh A."/>
            <person name="Young S.K."/>
            <person name="Abouelliel A."/>
            <person name="Ward D.V."/>
            <person name="Earl A.M."/>
            <person name="Fox J.G."/>
        </authorList>
    </citation>
    <scope>NUCLEOTIDE SEQUENCE [LARGE SCALE GENOMIC DNA]</scope>
    <source>
        <strain evidence="3">CCUG 18818</strain>
    </source>
</reference>
<dbReference type="AlphaFoldDB" id="A0AAI8MNC1"/>
<evidence type="ECO:0000313" key="3">
    <source>
        <dbReference type="Proteomes" id="UP000005755"/>
    </source>
</evidence>
<dbReference type="Proteomes" id="UP000005755">
    <property type="component" value="Unassembled WGS sequence"/>
</dbReference>
<dbReference type="Proteomes" id="UP000006036">
    <property type="component" value="Chromosome 1"/>
</dbReference>
<proteinExistence type="predicted"/>
<dbReference type="EMBL" id="DS990391">
    <property type="protein sequence ID" value="EFR45505.1"/>
    <property type="molecule type" value="Genomic_DNA"/>
</dbReference>
<reference evidence="1" key="3">
    <citation type="submission" date="2012-07" db="EMBL/GenBank/DDBJ databases">
        <authorList>
            <person name="Akiyama T."/>
            <person name="Takeshita N."/>
            <person name="Ohmagari N."/>
            <person name="Kirikae T."/>
        </authorList>
    </citation>
    <scope>NUCLEOTIDE SEQUENCE</scope>
    <source>
        <strain evidence="1">ATCC BAA-847</strain>
    </source>
</reference>
<evidence type="ECO:0000313" key="2">
    <source>
        <dbReference type="EMBL" id="EFR45505.1"/>
    </source>
</evidence>
<evidence type="ECO:0000313" key="1">
    <source>
        <dbReference type="EMBL" id="BAM32885.1"/>
    </source>
</evidence>
<reference evidence="2" key="1">
    <citation type="submission" date="2008-08" db="EMBL/GenBank/DDBJ databases">
        <title>Annotation of Helicobacter cinaedi strain CCUG 18818.</title>
        <authorList>
            <consortium name="The Broad Institute Genome Sequencing Platform"/>
            <person name="Fox J.G."/>
            <person name="Shen Z."/>
            <person name="Charoenlap N."/>
            <person name="Schauer D.B."/>
            <person name="Ward D."/>
            <person name="Mehta T."/>
            <person name="Young S."/>
            <person name="Jaffe D."/>
            <person name="Gnerre S."/>
            <person name="Berlin A."/>
            <person name="Heiman D."/>
            <person name="Hepburn T."/>
            <person name="Shea T."/>
            <person name="Sykes S."/>
            <person name="Alvarado L."/>
            <person name="Kodira C."/>
            <person name="Borodovsky M."/>
            <person name="Lander E."/>
            <person name="Galagan J."/>
            <person name="Nusbaum C."/>
            <person name="Birren B."/>
        </authorList>
    </citation>
    <scope>NUCLEOTIDE SEQUENCE</scope>
    <source>
        <strain evidence="2">CCUG 18818</strain>
    </source>
</reference>
<keyword evidence="3" id="KW-1185">Reference proteome</keyword>
<evidence type="ECO:0000313" key="4">
    <source>
        <dbReference type="Proteomes" id="UP000006036"/>
    </source>
</evidence>
<protein>
    <submittedName>
        <fullName evidence="1">Uncharacterized protein</fullName>
    </submittedName>
</protein>
<accession>A0AAI8MNC1</accession>
<reference evidence="1 4" key="2">
    <citation type="journal article" date="2012" name="J. Bacteriol.">
        <title>Complete Genome Sequence of Helicobacter cinaedi Type Strain ATCC BAA-847.</title>
        <authorList>
            <person name="Miyoshi-Akiyama T."/>
            <person name="Takeshita N."/>
            <person name="Ohmagari N."/>
            <person name="Kirikae T."/>
        </authorList>
    </citation>
    <scope>NUCLEOTIDE SEQUENCE [LARGE SCALE GENOMIC DNA]</scope>
    <source>
        <strain evidence="1 4">ATCC BAA-847</strain>
    </source>
</reference>
<sequence>MAKELNFGQFMKDHDMVLCNNIGEQFSLEYEFEVPENFEPYQYFLTNFSENDIEYYKETYGLKFAYCEELDLYVFLNDICFGMSFNDVVIKPLPTMEILDYFQDLHCWK</sequence>
<dbReference type="RefSeq" id="WP_002955328.1">
    <property type="nucleotide sequence ID" value="NC_020555.1"/>
</dbReference>
<dbReference type="KEGG" id="hcb:HCBAA847_1655"/>